<dbReference type="Proteomes" id="UP000035740">
    <property type="component" value="Unassembled WGS sequence"/>
</dbReference>
<dbReference type="GO" id="GO:0003964">
    <property type="term" value="F:RNA-directed DNA polymerase activity"/>
    <property type="evidence" value="ECO:0007669"/>
    <property type="project" value="UniProtKB-KW"/>
</dbReference>
<gene>
    <name evidence="11" type="ORF">BVRB_019420</name>
</gene>
<keyword evidence="7" id="KW-0695">RNA-directed DNA polymerase</keyword>
<keyword evidence="8" id="KW-0808">Transferase</keyword>
<keyword evidence="8" id="KW-0548">Nucleotidyltransferase</keyword>
<dbReference type="GO" id="GO:0046872">
    <property type="term" value="F:metal ion binding"/>
    <property type="evidence" value="ECO:0007669"/>
    <property type="project" value="UniProtKB-KW"/>
</dbReference>
<evidence type="ECO:0000256" key="8">
    <source>
        <dbReference type="ARBA" id="ARBA00022932"/>
    </source>
</evidence>
<evidence type="ECO:0000313" key="12">
    <source>
        <dbReference type="Proteomes" id="UP000035740"/>
    </source>
</evidence>
<keyword evidence="1" id="KW-0540">Nuclease</keyword>
<dbReference type="PANTHER" id="PTHR42648">
    <property type="entry name" value="TRANSPOSASE, PUTATIVE-RELATED"/>
    <property type="match status" value="1"/>
</dbReference>
<evidence type="ECO:0000256" key="9">
    <source>
        <dbReference type="ARBA" id="ARBA00023172"/>
    </source>
</evidence>
<feature type="domain" description="Retroviral polymerase SH3-like" evidence="10">
    <location>
        <begin position="98"/>
        <end position="159"/>
    </location>
</feature>
<dbReference type="EMBL" id="KQ129474">
    <property type="protein sequence ID" value="KMS64522.1"/>
    <property type="molecule type" value="Genomic_DNA"/>
</dbReference>
<evidence type="ECO:0000256" key="4">
    <source>
        <dbReference type="ARBA" id="ARBA00022801"/>
    </source>
</evidence>
<dbReference type="Gene3D" id="3.30.420.10">
    <property type="entry name" value="Ribonuclease H-like superfamily/Ribonuclease H"/>
    <property type="match status" value="1"/>
</dbReference>
<keyword evidence="9" id="KW-0233">DNA recombination</keyword>
<evidence type="ECO:0000256" key="7">
    <source>
        <dbReference type="ARBA" id="ARBA00022918"/>
    </source>
</evidence>
<evidence type="ECO:0000256" key="1">
    <source>
        <dbReference type="ARBA" id="ARBA00022722"/>
    </source>
</evidence>
<keyword evidence="6" id="KW-0229">DNA integration</keyword>
<dbReference type="GO" id="GO:0006310">
    <property type="term" value="P:DNA recombination"/>
    <property type="evidence" value="ECO:0007669"/>
    <property type="project" value="UniProtKB-KW"/>
</dbReference>
<keyword evidence="3" id="KW-0255">Endonuclease</keyword>
<protein>
    <recommendedName>
        <fullName evidence="10">Retroviral polymerase SH3-like domain-containing protein</fullName>
    </recommendedName>
</protein>
<sequence>GGDSRQLLYMNGIHQEFSDTRMAFQNGLPEVIGGKLVAMIRAGLVRSGAPEIFWTNAASNATWIHNRVPLDRHQGKTTPFEVLTGHRPNLSRARVWGCEAWVMIRRPKKDKLKPKAERAVYIGVSTSKKAWEFLIWKSRKILESRNAFFYESVFPFKEDGQAKDVDKRAAVIEDIFDVDIEDDNLCFTDDAHTAQGGVGGDGGAADHHDEPQDDVACGDAVIENDEVETGDLELNRHENDTEIEQHVLRRTGRIRKPPVRFADVDYDGFARAARRPAGGRNVIDDESGGMNEDAQVDESVTDALQDEIVDVEDAEAAESCSTEERGDGDDIFYDAQENHEDGDWACYCSIARRT</sequence>
<dbReference type="AlphaFoldDB" id="A0A0J7YLN0"/>
<dbReference type="InterPro" id="IPR039537">
    <property type="entry name" value="Retrotran_Ty1/copia-like"/>
</dbReference>
<keyword evidence="5" id="KW-0460">Magnesium</keyword>
<feature type="non-terminal residue" evidence="11">
    <location>
        <position position="1"/>
    </location>
</feature>
<dbReference type="PANTHER" id="PTHR42648:SF11">
    <property type="entry name" value="TRANSPOSON TY4-P GAG-POL POLYPROTEIN"/>
    <property type="match status" value="1"/>
</dbReference>
<dbReference type="GO" id="GO:0003887">
    <property type="term" value="F:DNA-directed DNA polymerase activity"/>
    <property type="evidence" value="ECO:0007669"/>
    <property type="project" value="UniProtKB-KW"/>
</dbReference>
<dbReference type="GO" id="GO:0004519">
    <property type="term" value="F:endonuclease activity"/>
    <property type="evidence" value="ECO:0007669"/>
    <property type="project" value="UniProtKB-KW"/>
</dbReference>
<evidence type="ECO:0000256" key="5">
    <source>
        <dbReference type="ARBA" id="ARBA00022842"/>
    </source>
</evidence>
<dbReference type="OrthoDB" id="413361at2759"/>
<dbReference type="Pfam" id="PF25597">
    <property type="entry name" value="SH3_retrovirus"/>
    <property type="match status" value="1"/>
</dbReference>
<accession>A0A0J7YLN0</accession>
<evidence type="ECO:0000256" key="3">
    <source>
        <dbReference type="ARBA" id="ARBA00022759"/>
    </source>
</evidence>
<reference evidence="11 12" key="1">
    <citation type="journal article" date="2014" name="Nature">
        <title>The genome of the recently domesticated crop plant sugar beet (Beta vulgaris).</title>
        <authorList>
            <person name="Dohm J.C."/>
            <person name="Minoche A.E."/>
            <person name="Holtgrawe D."/>
            <person name="Capella-Gutierrez S."/>
            <person name="Zakrzewski F."/>
            <person name="Tafer H."/>
            <person name="Rupp O."/>
            <person name="Sorensen T.R."/>
            <person name="Stracke R."/>
            <person name="Reinhardt R."/>
            <person name="Goesmann A."/>
            <person name="Kraft T."/>
            <person name="Schulz B."/>
            <person name="Stadler P.F."/>
            <person name="Schmidt T."/>
            <person name="Gabaldon T."/>
            <person name="Lehrach H."/>
            <person name="Weisshaar B."/>
            <person name="Himmelbauer H."/>
        </authorList>
    </citation>
    <scope>NUCLEOTIDE SEQUENCE [LARGE SCALE GENOMIC DNA]</scope>
    <source>
        <tissue evidence="11">Taproot</tissue>
    </source>
</reference>
<proteinExistence type="predicted"/>
<organism evidence="11 12">
    <name type="scientific">Beta vulgaris subsp. vulgaris</name>
    <name type="common">Beet</name>
    <dbReference type="NCBI Taxonomy" id="3555"/>
    <lineage>
        <taxon>Eukaryota</taxon>
        <taxon>Viridiplantae</taxon>
        <taxon>Streptophyta</taxon>
        <taxon>Embryophyta</taxon>
        <taxon>Tracheophyta</taxon>
        <taxon>Spermatophyta</taxon>
        <taxon>Magnoliopsida</taxon>
        <taxon>eudicotyledons</taxon>
        <taxon>Gunneridae</taxon>
        <taxon>Pentapetalae</taxon>
        <taxon>Caryophyllales</taxon>
        <taxon>Chenopodiaceae</taxon>
        <taxon>Betoideae</taxon>
        <taxon>Beta</taxon>
    </lineage>
</organism>
<dbReference type="SUPFAM" id="SSF53098">
    <property type="entry name" value="Ribonuclease H-like"/>
    <property type="match status" value="1"/>
</dbReference>
<dbReference type="GO" id="GO:0003676">
    <property type="term" value="F:nucleic acid binding"/>
    <property type="evidence" value="ECO:0007669"/>
    <property type="project" value="InterPro"/>
</dbReference>
<evidence type="ECO:0000256" key="2">
    <source>
        <dbReference type="ARBA" id="ARBA00022723"/>
    </source>
</evidence>
<dbReference type="InterPro" id="IPR036397">
    <property type="entry name" value="RNaseH_sf"/>
</dbReference>
<keyword evidence="12" id="KW-1185">Reference proteome</keyword>
<evidence type="ECO:0000313" key="11">
    <source>
        <dbReference type="EMBL" id="KMS64522.1"/>
    </source>
</evidence>
<feature type="non-terminal residue" evidence="11">
    <location>
        <position position="354"/>
    </location>
</feature>
<dbReference type="InterPro" id="IPR012337">
    <property type="entry name" value="RNaseH-like_sf"/>
</dbReference>
<evidence type="ECO:0000259" key="10">
    <source>
        <dbReference type="Pfam" id="PF25597"/>
    </source>
</evidence>
<keyword evidence="2" id="KW-0479">Metal-binding</keyword>
<keyword evidence="4" id="KW-0378">Hydrolase</keyword>
<dbReference type="GO" id="GO:0015074">
    <property type="term" value="P:DNA integration"/>
    <property type="evidence" value="ECO:0007669"/>
    <property type="project" value="UniProtKB-KW"/>
</dbReference>
<dbReference type="InterPro" id="IPR057670">
    <property type="entry name" value="SH3_retrovirus"/>
</dbReference>
<dbReference type="GO" id="GO:0016787">
    <property type="term" value="F:hydrolase activity"/>
    <property type="evidence" value="ECO:0007669"/>
    <property type="project" value="UniProtKB-KW"/>
</dbReference>
<evidence type="ECO:0000256" key="6">
    <source>
        <dbReference type="ARBA" id="ARBA00022908"/>
    </source>
</evidence>
<keyword evidence="8" id="KW-0239">DNA-directed DNA polymerase</keyword>
<name>A0A0J7YLN0_BETVV</name>